<evidence type="ECO:0000313" key="7">
    <source>
        <dbReference type="Proteomes" id="UP000669903"/>
    </source>
</evidence>
<dbReference type="AlphaFoldDB" id="A0A836FUZ9"/>
<keyword evidence="7" id="KW-1185">Reference proteome</keyword>
<evidence type="ECO:0000313" key="6">
    <source>
        <dbReference type="EMBL" id="KAG5345451.1"/>
    </source>
</evidence>
<comment type="similarity">
    <text evidence="2">Belongs to the PBP/GOBP family.</text>
</comment>
<feature type="signal peptide" evidence="5">
    <location>
        <begin position="1"/>
        <end position="19"/>
    </location>
</feature>
<dbReference type="Pfam" id="PF01395">
    <property type="entry name" value="PBP_GOBP"/>
    <property type="match status" value="1"/>
</dbReference>
<dbReference type="InterPro" id="IPR036728">
    <property type="entry name" value="PBP_GOBP_sf"/>
</dbReference>
<accession>A0A836FUZ9</accession>
<protein>
    <submittedName>
        <fullName evidence="6">OB69A protein</fullName>
    </submittedName>
</protein>
<dbReference type="CDD" id="cd23992">
    <property type="entry name" value="PBP_GOBP"/>
    <property type="match status" value="1"/>
</dbReference>
<dbReference type="PANTHER" id="PTHR11857">
    <property type="entry name" value="ODORANT BINDING PROTEIN-RELATED"/>
    <property type="match status" value="1"/>
</dbReference>
<dbReference type="Proteomes" id="UP000669903">
    <property type="component" value="Unassembled WGS sequence"/>
</dbReference>
<evidence type="ECO:0000256" key="3">
    <source>
        <dbReference type="ARBA" id="ARBA00022525"/>
    </source>
</evidence>
<dbReference type="FunFam" id="1.10.238.20:FF:000001">
    <property type="entry name" value="General odorant-binding protein lush"/>
    <property type="match status" value="1"/>
</dbReference>
<sequence length="149" mass="16444">MHVSVILGVVLLQAIYVSAGPPDWIPAEMLEMVQADKERCMAEHGTSQVLIDEVNDGKLSNDRTITCYMNCLLDAFSLVDEEGNLEADMLISVIPEQFQEIGNKILNKCAKQDGADACEKIYEVAKCVQGTVPEVNRFVVSSQQLLIKL</sequence>
<dbReference type="Gene3D" id="1.10.238.20">
    <property type="entry name" value="Pheromone/general odorant binding protein domain"/>
    <property type="match status" value="1"/>
</dbReference>
<dbReference type="GO" id="GO:0007608">
    <property type="term" value="P:sensory perception of smell"/>
    <property type="evidence" value="ECO:0007669"/>
    <property type="project" value="TreeGrafter"/>
</dbReference>
<gene>
    <name evidence="6" type="primary">Obp69a</name>
    <name evidence="6" type="ORF">G6Z76_0001731</name>
</gene>
<evidence type="ECO:0000256" key="4">
    <source>
        <dbReference type="ARBA" id="ARBA00022729"/>
    </source>
</evidence>
<evidence type="ECO:0000256" key="2">
    <source>
        <dbReference type="ARBA" id="ARBA00008098"/>
    </source>
</evidence>
<feature type="non-terminal residue" evidence="6">
    <location>
        <position position="149"/>
    </location>
</feature>
<feature type="non-terminal residue" evidence="6">
    <location>
        <position position="1"/>
    </location>
</feature>
<evidence type="ECO:0000256" key="1">
    <source>
        <dbReference type="ARBA" id="ARBA00004613"/>
    </source>
</evidence>
<comment type="subcellular location">
    <subcellularLocation>
        <location evidence="1">Secreted</location>
    </subcellularLocation>
</comment>
<dbReference type="GO" id="GO:0005615">
    <property type="term" value="C:extracellular space"/>
    <property type="evidence" value="ECO:0007669"/>
    <property type="project" value="TreeGrafter"/>
</dbReference>
<keyword evidence="3" id="KW-0964">Secreted</keyword>
<dbReference type="SMART" id="SM00708">
    <property type="entry name" value="PhBP"/>
    <property type="match status" value="1"/>
</dbReference>
<name>A0A836FUZ9_9HYME</name>
<comment type="caution">
    <text evidence="6">The sequence shown here is derived from an EMBL/GenBank/DDBJ whole genome shotgun (WGS) entry which is preliminary data.</text>
</comment>
<evidence type="ECO:0000256" key="5">
    <source>
        <dbReference type="SAM" id="SignalP"/>
    </source>
</evidence>
<organism evidence="6 7">
    <name type="scientific">Acromyrmex charruanus</name>
    <dbReference type="NCBI Taxonomy" id="2715315"/>
    <lineage>
        <taxon>Eukaryota</taxon>
        <taxon>Metazoa</taxon>
        <taxon>Ecdysozoa</taxon>
        <taxon>Arthropoda</taxon>
        <taxon>Hexapoda</taxon>
        <taxon>Insecta</taxon>
        <taxon>Pterygota</taxon>
        <taxon>Neoptera</taxon>
        <taxon>Endopterygota</taxon>
        <taxon>Hymenoptera</taxon>
        <taxon>Apocrita</taxon>
        <taxon>Aculeata</taxon>
        <taxon>Formicoidea</taxon>
        <taxon>Formicidae</taxon>
        <taxon>Myrmicinae</taxon>
        <taxon>Acromyrmex</taxon>
    </lineage>
</organism>
<dbReference type="EMBL" id="JAANIC010002283">
    <property type="protein sequence ID" value="KAG5345451.1"/>
    <property type="molecule type" value="Genomic_DNA"/>
</dbReference>
<proteinExistence type="inferred from homology"/>
<keyword evidence="4 5" id="KW-0732">Signal</keyword>
<dbReference type="PANTHER" id="PTHR11857:SF43">
    <property type="entry name" value="GEO07291P1-RELATED"/>
    <property type="match status" value="1"/>
</dbReference>
<feature type="chain" id="PRO_5032786642" evidence="5">
    <location>
        <begin position="20"/>
        <end position="149"/>
    </location>
</feature>
<dbReference type="InterPro" id="IPR006170">
    <property type="entry name" value="PBP/GOBP"/>
</dbReference>
<dbReference type="SUPFAM" id="SSF47565">
    <property type="entry name" value="Insect pheromone/odorant-binding proteins"/>
    <property type="match status" value="1"/>
</dbReference>
<reference evidence="6" key="1">
    <citation type="submission" date="2020-03" db="EMBL/GenBank/DDBJ databases">
        <title>Relaxed selection underlies rapid genomic changes in the transitions from sociality to social parasitism in ants.</title>
        <authorList>
            <person name="Bi X."/>
        </authorList>
    </citation>
    <scope>NUCLEOTIDE SEQUENCE</scope>
    <source>
        <strain evidence="6">BGI-DK2014a</strain>
        <tissue evidence="6">Whole body</tissue>
    </source>
</reference>
<dbReference type="GO" id="GO:0005549">
    <property type="term" value="F:odorant binding"/>
    <property type="evidence" value="ECO:0007669"/>
    <property type="project" value="InterPro"/>
</dbReference>